<evidence type="ECO:0000313" key="2">
    <source>
        <dbReference type="Proteomes" id="UP001292094"/>
    </source>
</evidence>
<comment type="caution">
    <text evidence="1">The sequence shown here is derived from an EMBL/GenBank/DDBJ whole genome shotgun (WGS) entry which is preliminary data.</text>
</comment>
<protein>
    <submittedName>
        <fullName evidence="1">Uncharacterized protein</fullName>
    </submittedName>
</protein>
<sequence>MHQVFELSRYQLLVGQILGPGPNKNSTSLVPLPPPQVPPHLHHEPSPLPSNYALLPAGCCPPSSSPLLPPRRLTHIADSRTKYFTTTADLPMMLNIGAAL</sequence>
<evidence type="ECO:0000313" key="1">
    <source>
        <dbReference type="EMBL" id="KAK4295520.1"/>
    </source>
</evidence>
<accession>A0AAE1TUA7</accession>
<reference evidence="1" key="1">
    <citation type="submission" date="2023-11" db="EMBL/GenBank/DDBJ databases">
        <title>Genome assemblies of two species of porcelain crab, Petrolisthes cinctipes and Petrolisthes manimaculis (Anomura: Porcellanidae).</title>
        <authorList>
            <person name="Angst P."/>
        </authorList>
    </citation>
    <scope>NUCLEOTIDE SEQUENCE</scope>
    <source>
        <strain evidence="1">PB745_02</strain>
        <tissue evidence="1">Gill</tissue>
    </source>
</reference>
<dbReference type="EMBL" id="JAWZYT010004063">
    <property type="protein sequence ID" value="KAK4295520.1"/>
    <property type="molecule type" value="Genomic_DNA"/>
</dbReference>
<name>A0AAE1TUA7_9EUCA</name>
<keyword evidence="2" id="KW-1185">Reference proteome</keyword>
<organism evidence="1 2">
    <name type="scientific">Petrolisthes manimaculis</name>
    <dbReference type="NCBI Taxonomy" id="1843537"/>
    <lineage>
        <taxon>Eukaryota</taxon>
        <taxon>Metazoa</taxon>
        <taxon>Ecdysozoa</taxon>
        <taxon>Arthropoda</taxon>
        <taxon>Crustacea</taxon>
        <taxon>Multicrustacea</taxon>
        <taxon>Malacostraca</taxon>
        <taxon>Eumalacostraca</taxon>
        <taxon>Eucarida</taxon>
        <taxon>Decapoda</taxon>
        <taxon>Pleocyemata</taxon>
        <taxon>Anomura</taxon>
        <taxon>Galatheoidea</taxon>
        <taxon>Porcellanidae</taxon>
        <taxon>Petrolisthes</taxon>
    </lineage>
</organism>
<proteinExistence type="predicted"/>
<dbReference type="AlphaFoldDB" id="A0AAE1TUA7"/>
<dbReference type="Proteomes" id="UP001292094">
    <property type="component" value="Unassembled WGS sequence"/>
</dbReference>
<gene>
    <name evidence="1" type="ORF">Pmani_031922</name>
</gene>